<evidence type="ECO:0000256" key="4">
    <source>
        <dbReference type="ARBA" id="ARBA00022964"/>
    </source>
</evidence>
<evidence type="ECO:0000256" key="6">
    <source>
        <dbReference type="ARBA" id="ARBA00023004"/>
    </source>
</evidence>
<organism evidence="8 9">
    <name type="scientific">Mycobacterium intracellulare 1956</name>
    <dbReference type="NCBI Taxonomy" id="1299331"/>
    <lineage>
        <taxon>Bacteria</taxon>
        <taxon>Bacillati</taxon>
        <taxon>Actinomycetota</taxon>
        <taxon>Actinomycetes</taxon>
        <taxon>Mycobacteriales</taxon>
        <taxon>Mycobacteriaceae</taxon>
        <taxon>Mycobacterium</taxon>
        <taxon>Mycobacterium avium complex (MAC)</taxon>
    </lineage>
</organism>
<dbReference type="Proteomes" id="UP000020825">
    <property type="component" value="Unassembled WGS sequence"/>
</dbReference>
<evidence type="ECO:0000313" key="9">
    <source>
        <dbReference type="Proteomes" id="UP000020825"/>
    </source>
</evidence>
<evidence type="ECO:0000256" key="5">
    <source>
        <dbReference type="ARBA" id="ARBA00023002"/>
    </source>
</evidence>
<evidence type="ECO:0000313" key="8">
    <source>
        <dbReference type="EMBL" id="EUA54150.1"/>
    </source>
</evidence>
<dbReference type="GO" id="GO:0051213">
    <property type="term" value="F:dioxygenase activity"/>
    <property type="evidence" value="ECO:0007669"/>
    <property type="project" value="UniProtKB-KW"/>
</dbReference>
<comment type="similarity">
    <text evidence="2">Belongs to the TfdA dioxygenase family.</text>
</comment>
<dbReference type="InterPro" id="IPR003819">
    <property type="entry name" value="TauD/TfdA-like"/>
</dbReference>
<comment type="cofactor">
    <cofactor evidence="1">
        <name>Fe(2+)</name>
        <dbReference type="ChEBI" id="CHEBI:29033"/>
    </cofactor>
</comment>
<dbReference type="EMBL" id="JAOG01000003">
    <property type="protein sequence ID" value="EUA54150.1"/>
    <property type="molecule type" value="Genomic_DNA"/>
</dbReference>
<accession>X8CFU3</accession>
<proteinExistence type="inferred from homology"/>
<dbReference type="SUPFAM" id="SSF51197">
    <property type="entry name" value="Clavaminate synthase-like"/>
    <property type="match status" value="1"/>
</dbReference>
<dbReference type="PATRIC" id="fig|1299331.3.peg.5660"/>
<keyword evidence="4 8" id="KW-0223">Dioxygenase</keyword>
<keyword evidence="5" id="KW-0560">Oxidoreductase</keyword>
<comment type="caution">
    <text evidence="8">The sequence shown here is derived from an EMBL/GenBank/DDBJ whole genome shotgun (WGS) entry which is preliminary data.</text>
</comment>
<dbReference type="InterPro" id="IPR042098">
    <property type="entry name" value="TauD-like_sf"/>
</dbReference>
<gene>
    <name evidence="8" type="ORF">I550_5791</name>
</gene>
<dbReference type="Pfam" id="PF02668">
    <property type="entry name" value="TauD"/>
    <property type="match status" value="1"/>
</dbReference>
<keyword evidence="6" id="KW-0408">Iron</keyword>
<reference evidence="8 9" key="1">
    <citation type="submission" date="2013-12" db="EMBL/GenBank/DDBJ databases">
        <authorList>
            <person name="Zelazny A."/>
            <person name="Olivier K."/>
            <person name="Holland S."/>
            <person name="Lenaerts A."/>
            <person name="Ordway D."/>
            <person name="DeGroote M.A."/>
            <person name="Parker T."/>
            <person name="Sizemore C."/>
            <person name="Tallon L.J."/>
            <person name="Sadzewicz L.K."/>
            <person name="Sengamalay N."/>
            <person name="Fraser C.M."/>
            <person name="Hine E."/>
            <person name="Shefchek K.A."/>
            <person name="Das S.P."/>
            <person name="Tettelin H."/>
        </authorList>
    </citation>
    <scope>NUCLEOTIDE SEQUENCE [LARGE SCALE GENOMIC DNA]</scope>
    <source>
        <strain evidence="8 9">1956</strain>
    </source>
</reference>
<name>X8CFU3_MYCIT</name>
<evidence type="ECO:0000259" key="7">
    <source>
        <dbReference type="Pfam" id="PF02668"/>
    </source>
</evidence>
<keyword evidence="3" id="KW-0479">Metal-binding</keyword>
<evidence type="ECO:0000256" key="1">
    <source>
        <dbReference type="ARBA" id="ARBA00001954"/>
    </source>
</evidence>
<evidence type="ECO:0000256" key="2">
    <source>
        <dbReference type="ARBA" id="ARBA00005896"/>
    </source>
</evidence>
<dbReference type="AlphaFoldDB" id="X8CFU3"/>
<evidence type="ECO:0000256" key="3">
    <source>
        <dbReference type="ARBA" id="ARBA00022723"/>
    </source>
</evidence>
<feature type="domain" description="TauD/TfdA-like" evidence="7">
    <location>
        <begin position="12"/>
        <end position="270"/>
    </location>
</feature>
<dbReference type="Gene3D" id="3.60.130.10">
    <property type="entry name" value="Clavaminate synthase-like"/>
    <property type="match status" value="1"/>
</dbReference>
<protein>
    <submittedName>
        <fullName evidence="8">Taurine catabolism dioxygenase TauD, TfdA family protein</fullName>
    </submittedName>
</protein>
<dbReference type="PANTHER" id="PTHR43779">
    <property type="entry name" value="DIOXYGENASE RV0097-RELATED"/>
    <property type="match status" value="1"/>
</dbReference>
<dbReference type="GO" id="GO:0046872">
    <property type="term" value="F:metal ion binding"/>
    <property type="evidence" value="ECO:0007669"/>
    <property type="project" value="UniProtKB-KW"/>
</dbReference>
<dbReference type="InterPro" id="IPR051178">
    <property type="entry name" value="TfdA_dioxygenase"/>
</dbReference>
<dbReference type="PANTHER" id="PTHR43779:SF3">
    <property type="entry name" value="(3R)-3-[(CARBOXYMETHYL)AMINO]FATTY ACID OXYGENASE_DECARBOXYLASE"/>
    <property type="match status" value="1"/>
</dbReference>
<sequence length="280" mass="30888">MTVHSHPISAALGLEITGMTSDDLVTRAGADAAQAALDRHGVVVYREVNISDEGLLELSRMLGTLVVQPTGEHRYPEIQTITLDPAKTNALLASYRQGNFHWHIDGATDETPQKGTLLTARAVDPAGGDTEFSSTYAAYEALPEEQKAQISGLQVVHTFAHAQSLANPDATEEQRAQWNRVPARIHPLVWTHRDGRKSMLLGATADEVVGWPPARSREMLDRLLDWSTQPQFSIRHQWRVGDLVMWDNTGMLHRALPFEPTSVRLMHRTTLAGEEPVAAA</sequence>